<dbReference type="Gene3D" id="3.30.420.10">
    <property type="entry name" value="Ribonuclease H-like superfamily/Ribonuclease H"/>
    <property type="match status" value="1"/>
</dbReference>
<reference evidence="1" key="1">
    <citation type="journal article" date="2012" name="Nat. Commun.">
        <title>The genome of Prunus mume.</title>
        <authorList>
            <person name="Zhang Q."/>
            <person name="Chen W."/>
            <person name="Sun L."/>
            <person name="Zhao F."/>
            <person name="Huang B."/>
            <person name="Yang W."/>
            <person name="Tao Y."/>
            <person name="Wang J."/>
            <person name="Yuan Z."/>
            <person name="Fan G."/>
            <person name="Xing Z."/>
            <person name="Han C."/>
            <person name="Pan H."/>
            <person name="Zhong X."/>
            <person name="Shi W."/>
            <person name="Liang X."/>
            <person name="Du D."/>
            <person name="Sun F."/>
            <person name="Xu Z."/>
            <person name="Hao R."/>
            <person name="Lv T."/>
            <person name="Lv Y."/>
            <person name="Zheng Z."/>
            <person name="Sun M."/>
            <person name="Luo L."/>
            <person name="Cai M."/>
            <person name="Gao Y."/>
            <person name="Wang J."/>
            <person name="Yin Y."/>
            <person name="Xu X."/>
            <person name="Cheng T."/>
            <person name="Wang J."/>
        </authorList>
    </citation>
    <scope>NUCLEOTIDE SEQUENCE [LARGE SCALE GENOMIC DNA]</scope>
</reference>
<accession>A0ABM0PBR0</accession>
<gene>
    <name evidence="2" type="primary">LOC103336018</name>
</gene>
<evidence type="ECO:0000313" key="2">
    <source>
        <dbReference type="RefSeq" id="XP_008237276.1"/>
    </source>
</evidence>
<dbReference type="PANTHER" id="PTHR48475">
    <property type="entry name" value="RIBONUCLEASE H"/>
    <property type="match status" value="1"/>
</dbReference>
<organism evidence="1 2">
    <name type="scientific">Prunus mume</name>
    <name type="common">Japanese apricot</name>
    <name type="synonym">Armeniaca mume</name>
    <dbReference type="NCBI Taxonomy" id="102107"/>
    <lineage>
        <taxon>Eukaryota</taxon>
        <taxon>Viridiplantae</taxon>
        <taxon>Streptophyta</taxon>
        <taxon>Embryophyta</taxon>
        <taxon>Tracheophyta</taxon>
        <taxon>Spermatophyta</taxon>
        <taxon>Magnoliopsida</taxon>
        <taxon>eudicotyledons</taxon>
        <taxon>Gunneridae</taxon>
        <taxon>Pentapetalae</taxon>
        <taxon>rosids</taxon>
        <taxon>fabids</taxon>
        <taxon>Rosales</taxon>
        <taxon>Rosaceae</taxon>
        <taxon>Amygdaloideae</taxon>
        <taxon>Amygdaleae</taxon>
        <taxon>Prunus</taxon>
    </lineage>
</organism>
<name>A0ABM0PBR0_PRUMU</name>
<reference evidence="2" key="2">
    <citation type="submission" date="2025-08" db="UniProtKB">
        <authorList>
            <consortium name="RefSeq"/>
        </authorList>
    </citation>
    <scope>IDENTIFICATION</scope>
</reference>
<keyword evidence="1" id="KW-1185">Reference proteome</keyword>
<protein>
    <submittedName>
        <fullName evidence="2">Uncharacterized protein LOC103336018</fullName>
    </submittedName>
</protein>
<sequence length="160" mass="18578">MIKEKSRAWHDLLPEALWAYRVSKRLATSTSPYALTYDHVAIVPMELKVRSIHVTERPGQEEKDYTQAMAQELEDSEQKQEGLQQEGEAKDFCRRRLGMANSRFGKFSPNWEGPFIIQQIPGRDAFQLRDRDGELHNLPINGQYLKRYTPSLWETAQNGL</sequence>
<dbReference type="InterPro" id="IPR036397">
    <property type="entry name" value="RNaseH_sf"/>
</dbReference>
<dbReference type="GeneID" id="103336018"/>
<dbReference type="RefSeq" id="XP_008237276.1">
    <property type="nucleotide sequence ID" value="XM_008239054.1"/>
</dbReference>
<evidence type="ECO:0000313" key="1">
    <source>
        <dbReference type="Proteomes" id="UP000694861"/>
    </source>
</evidence>
<dbReference type="Proteomes" id="UP000694861">
    <property type="component" value="Linkage group LG6"/>
</dbReference>
<proteinExistence type="predicted"/>
<dbReference type="PANTHER" id="PTHR48475:SF1">
    <property type="entry name" value="RNASE H TYPE-1 DOMAIN-CONTAINING PROTEIN"/>
    <property type="match status" value="1"/>
</dbReference>